<evidence type="ECO:0000256" key="1">
    <source>
        <dbReference type="ARBA" id="ARBA00004141"/>
    </source>
</evidence>
<reference evidence="8 9" key="1">
    <citation type="journal article" date="2018" name="Mol. Biol. Evol.">
        <title>Broad Genomic Sampling Reveals a Smut Pathogenic Ancestry of the Fungal Clade Ustilaginomycotina.</title>
        <authorList>
            <person name="Kijpornyongpan T."/>
            <person name="Mondo S.J."/>
            <person name="Barry K."/>
            <person name="Sandor L."/>
            <person name="Lee J."/>
            <person name="Lipzen A."/>
            <person name="Pangilinan J."/>
            <person name="LaButti K."/>
            <person name="Hainaut M."/>
            <person name="Henrissat B."/>
            <person name="Grigoriev I.V."/>
            <person name="Spatafora J.W."/>
            <person name="Aime M.C."/>
        </authorList>
    </citation>
    <scope>NUCLEOTIDE SEQUENCE [LARGE SCALE GENOMIC DNA]</scope>
    <source>
        <strain evidence="8 9">MCA 4186</strain>
    </source>
</reference>
<name>A0A316Z957_9BASI</name>
<dbReference type="PANTHER" id="PTHR13315:SF4">
    <property type="entry name" value="METALLOPHOSPHOESTERASE, ISOFORM E"/>
    <property type="match status" value="1"/>
</dbReference>
<dbReference type="STRING" id="58919.A0A316Z957"/>
<proteinExistence type="predicted"/>
<feature type="transmembrane region" description="Helical" evidence="6">
    <location>
        <begin position="440"/>
        <end position="457"/>
    </location>
</feature>
<keyword evidence="3 6" id="KW-1133">Transmembrane helix</keyword>
<dbReference type="Pfam" id="PF00149">
    <property type="entry name" value="Metallophos"/>
    <property type="match status" value="1"/>
</dbReference>
<keyword evidence="4 6" id="KW-0472">Membrane</keyword>
<dbReference type="EMBL" id="KZ819298">
    <property type="protein sequence ID" value="PWN96775.1"/>
    <property type="molecule type" value="Genomic_DNA"/>
</dbReference>
<dbReference type="InterPro" id="IPR004843">
    <property type="entry name" value="Calcineurin-like_PHP"/>
</dbReference>
<evidence type="ECO:0000256" key="5">
    <source>
        <dbReference type="SAM" id="MobiDB-lite"/>
    </source>
</evidence>
<dbReference type="SUPFAM" id="SSF56300">
    <property type="entry name" value="Metallo-dependent phosphatases"/>
    <property type="match status" value="1"/>
</dbReference>
<dbReference type="GO" id="GO:0005783">
    <property type="term" value="C:endoplasmic reticulum"/>
    <property type="evidence" value="ECO:0007669"/>
    <property type="project" value="TreeGrafter"/>
</dbReference>
<organism evidence="8 9">
    <name type="scientific">Tilletiopsis washingtonensis</name>
    <dbReference type="NCBI Taxonomy" id="58919"/>
    <lineage>
        <taxon>Eukaryota</taxon>
        <taxon>Fungi</taxon>
        <taxon>Dikarya</taxon>
        <taxon>Basidiomycota</taxon>
        <taxon>Ustilaginomycotina</taxon>
        <taxon>Exobasidiomycetes</taxon>
        <taxon>Entylomatales</taxon>
        <taxon>Entylomatales incertae sedis</taxon>
        <taxon>Tilletiopsis</taxon>
    </lineage>
</organism>
<feature type="domain" description="Calcineurin-like phosphoesterase" evidence="7">
    <location>
        <begin position="72"/>
        <end position="358"/>
    </location>
</feature>
<evidence type="ECO:0000256" key="3">
    <source>
        <dbReference type="ARBA" id="ARBA00022989"/>
    </source>
</evidence>
<dbReference type="PANTHER" id="PTHR13315">
    <property type="entry name" value="METALLO PHOSPHOESTERASE RELATED"/>
    <property type="match status" value="1"/>
</dbReference>
<dbReference type="GO" id="GO:0016020">
    <property type="term" value="C:membrane"/>
    <property type="evidence" value="ECO:0007669"/>
    <property type="project" value="UniProtKB-SubCell"/>
</dbReference>
<protein>
    <recommendedName>
        <fullName evidence="7">Calcineurin-like phosphoesterase domain-containing protein</fullName>
    </recommendedName>
</protein>
<sequence length="544" mass="59785">MPLPLAVRLAALPRALVVAIAAPPPVLQALRLLLVFVLLDYEHLRFYACAAGSSRRLPAQPGQHAAAVRPLRILIAADPQLIDSHTYPHLSAPLRRIARWASDTYARRAWMGASWRKDAVIWAGDLTDGGRRTMSDSEWTALVHRFRSLFSPSPPAAYLPGNHDLGIGASSLIPVDPRADARWLDSFGLAKNQRGGVWAPAEGSRRGGHRPRPEIDTSVGSGDRSTNAVLPIRLGGQASPSHEIVLLDALALVSLERSGRTDPAQMTPRERDVWTLVQSFAPAADTQRLLLLHVPLHRPADTSCDLRGATHSVVRESPRLMTAGGDRANTYQNELSEATSRWVLEKVQPDAVFSGDDHDHCEVLHSVSGRNSSVRLANLPWLAPAQVPELTLKAFSMTEGVRRPGYARLDLLPATTSERASAFYTPCLLPDQVRTWTHDYPFLLLATLAAVALLRFSGLRNFARRRRAPPLPRSLRSDAAHTQDGWELVDLESAEAEESTADKVRRIRFGGRSAAADTTLPTFAHDALSVLWPVLLWWLLLQQA</sequence>
<feature type="region of interest" description="Disordered" evidence="5">
    <location>
        <begin position="197"/>
        <end position="224"/>
    </location>
</feature>
<keyword evidence="9" id="KW-1185">Reference proteome</keyword>
<evidence type="ECO:0000259" key="7">
    <source>
        <dbReference type="Pfam" id="PF00149"/>
    </source>
</evidence>
<dbReference type="Proteomes" id="UP000245946">
    <property type="component" value="Unassembled WGS sequence"/>
</dbReference>
<dbReference type="InterPro" id="IPR033308">
    <property type="entry name" value="PGAP5/Cdc1/Ted1"/>
</dbReference>
<evidence type="ECO:0000256" key="6">
    <source>
        <dbReference type="SAM" id="Phobius"/>
    </source>
</evidence>
<dbReference type="AlphaFoldDB" id="A0A316Z957"/>
<dbReference type="Gene3D" id="3.60.21.10">
    <property type="match status" value="1"/>
</dbReference>
<dbReference type="GeneID" id="37270472"/>
<comment type="subcellular location">
    <subcellularLocation>
        <location evidence="1">Membrane</location>
        <topology evidence="1">Multi-pass membrane protein</topology>
    </subcellularLocation>
</comment>
<dbReference type="RefSeq" id="XP_025597054.1">
    <property type="nucleotide sequence ID" value="XM_025742928.1"/>
</dbReference>
<evidence type="ECO:0000313" key="8">
    <source>
        <dbReference type="EMBL" id="PWN96775.1"/>
    </source>
</evidence>
<dbReference type="GO" id="GO:0006506">
    <property type="term" value="P:GPI anchor biosynthetic process"/>
    <property type="evidence" value="ECO:0007669"/>
    <property type="project" value="InterPro"/>
</dbReference>
<gene>
    <name evidence="8" type="ORF">FA09DRAFT_331228</name>
</gene>
<evidence type="ECO:0000256" key="2">
    <source>
        <dbReference type="ARBA" id="ARBA00022692"/>
    </source>
</evidence>
<dbReference type="GO" id="GO:0016787">
    <property type="term" value="F:hydrolase activity"/>
    <property type="evidence" value="ECO:0007669"/>
    <property type="project" value="InterPro"/>
</dbReference>
<evidence type="ECO:0000256" key="4">
    <source>
        <dbReference type="ARBA" id="ARBA00023136"/>
    </source>
</evidence>
<accession>A0A316Z957</accession>
<evidence type="ECO:0000313" key="9">
    <source>
        <dbReference type="Proteomes" id="UP000245946"/>
    </source>
</evidence>
<dbReference type="OrthoDB" id="5977743at2759"/>
<dbReference type="InterPro" id="IPR029052">
    <property type="entry name" value="Metallo-depent_PP-like"/>
</dbReference>
<keyword evidence="2 6" id="KW-0812">Transmembrane</keyword>